<dbReference type="GO" id="GO:0044322">
    <property type="term" value="C:endoplasmic reticulum quality control compartment"/>
    <property type="evidence" value="ECO:0007669"/>
    <property type="project" value="GOC"/>
</dbReference>
<keyword evidence="6" id="KW-0479">Metal-binding</keyword>
<dbReference type="GO" id="GO:0005509">
    <property type="term" value="F:calcium ion binding"/>
    <property type="evidence" value="ECO:0007669"/>
    <property type="project" value="InterPro"/>
</dbReference>
<evidence type="ECO:0000256" key="9">
    <source>
        <dbReference type="SAM" id="Phobius"/>
    </source>
</evidence>
<sequence>MNELFGFYYHYKYAFQFPCFSLRAQTTAALRDMFFRICPVCMLLVVFVWIVNMRFIVPEVNGQGLFSFSEEKMNYYKNKVKEIFNNAYENYINFAFPYDELKPISCQGMNTWGSFSLSLIDALDTLVIMGNHTEFNRVADIVLHAFNTTANVNVSVFETNIRVIGGLLSAHLLSNNARSESMKGWPCDGPILGLAEKVADRLLPAFHTATGMPYGTVNLHYGVCKNETTITCTAGIGTFLLEFGSLSRLTQNPTYEKLALKALKQLWKLKSGIGLVGNHIDIQSSAWTATDSGIGGGVDSYFEYLLKGSALFGSRFLIDHFHAYRKVINRYVKHNDWFPWVSMHSGMLSLPIFQSLEAFWPGLLTLFGDIEVAHRVILNYNVILSQYGMTPEFYNLPNMEAQSSRAGYPLRPELAESLMYLYRSTEDPLLLRMGAHIIEAIERCSKTNCGYATVYNVKDHSIEDRMESFFLAETTKYLYLLFNPGHAMHDVGLSKKLISNGKQKCLVSQGGQIFNTEAHLLDASINYCCSSELKRDVRKLKSFSRNLDLTSLLSNPVKWPGKISLSEKSCKTAMAKKCKISMYPMSSERFSLENEQSPLAARRRLKAQSPMVSSRIVLPKDAIVWRARLPVRMSLERVEFLMVRSCVSEEQFVDDDAGMSSSSNVAGKFFVDLLRNDGSLDESTRMCNAAAGPWKESGRTDGFHCKRSSNVFKSYFAPADHLKQCPLVGTQSERSGNSTKTTESIRTRSSRMKSNGSCQNRMNGFFSKLNPLQCSWLSQVIGTDGKMFYPELKHFDICSGQMEKSFMNYDLIPLSGHAEFCNAGSFLRKFAIAGEVMA</sequence>
<feature type="active site" description="Proton donor" evidence="5">
    <location>
        <position position="392"/>
    </location>
</feature>
<dbReference type="Pfam" id="PF01532">
    <property type="entry name" value="Glyco_hydro_47"/>
    <property type="match status" value="1"/>
</dbReference>
<dbReference type="EMBL" id="KL363199">
    <property type="protein sequence ID" value="KFD55554.1"/>
    <property type="molecule type" value="Genomic_DNA"/>
</dbReference>
<organism evidence="10 11">
    <name type="scientific">Trichuris suis</name>
    <name type="common">pig whipworm</name>
    <dbReference type="NCBI Taxonomy" id="68888"/>
    <lineage>
        <taxon>Eukaryota</taxon>
        <taxon>Metazoa</taxon>
        <taxon>Ecdysozoa</taxon>
        <taxon>Nematoda</taxon>
        <taxon>Enoplea</taxon>
        <taxon>Dorylaimia</taxon>
        <taxon>Trichinellida</taxon>
        <taxon>Trichuridae</taxon>
        <taxon>Trichuris</taxon>
    </lineage>
</organism>
<dbReference type="InterPro" id="IPR044674">
    <property type="entry name" value="EDEM1/2/3"/>
</dbReference>
<comment type="similarity">
    <text evidence="2 7">Belongs to the glycosyl hydrolase 47 family.</text>
</comment>
<keyword evidence="11" id="KW-1185">Reference proteome</keyword>
<reference evidence="10 11" key="1">
    <citation type="journal article" date="2014" name="Nat. Genet.">
        <title>Genome and transcriptome of the porcine whipworm Trichuris suis.</title>
        <authorList>
            <person name="Jex A.R."/>
            <person name="Nejsum P."/>
            <person name="Schwarz E.M."/>
            <person name="Hu L."/>
            <person name="Young N.D."/>
            <person name="Hall R.S."/>
            <person name="Korhonen P.K."/>
            <person name="Liao S."/>
            <person name="Thamsborg S."/>
            <person name="Xia J."/>
            <person name="Xu P."/>
            <person name="Wang S."/>
            <person name="Scheerlinck J.P."/>
            <person name="Hofmann A."/>
            <person name="Sternberg P.W."/>
            <person name="Wang J."/>
            <person name="Gasser R.B."/>
        </authorList>
    </citation>
    <scope>NUCLEOTIDE SEQUENCE [LARGE SCALE GENOMIC DNA]</scope>
    <source>
        <strain evidence="10">DCEP-RM93M</strain>
    </source>
</reference>
<evidence type="ECO:0000313" key="10">
    <source>
        <dbReference type="EMBL" id="KFD55554.1"/>
    </source>
</evidence>
<dbReference type="InterPro" id="IPR036026">
    <property type="entry name" value="Seven-hairpin_glycosidases"/>
</dbReference>
<keyword evidence="9" id="KW-0812">Transmembrane</keyword>
<keyword evidence="3" id="KW-0256">Endoplasmic reticulum</keyword>
<keyword evidence="7" id="KW-0326">Glycosidase</keyword>
<feature type="transmembrane region" description="Helical" evidence="9">
    <location>
        <begin position="33"/>
        <end position="51"/>
    </location>
</feature>
<dbReference type="InterPro" id="IPR012341">
    <property type="entry name" value="6hp_glycosidase-like_sf"/>
</dbReference>
<dbReference type="GO" id="GO:1904380">
    <property type="term" value="P:endoplasmic reticulum mannose trimming"/>
    <property type="evidence" value="ECO:0007669"/>
    <property type="project" value="InterPro"/>
</dbReference>
<keyword evidence="6" id="KW-0106">Calcium</keyword>
<keyword evidence="7" id="KW-0378">Hydrolase</keyword>
<feature type="active site" description="Proton donor" evidence="5">
    <location>
        <position position="158"/>
    </location>
</feature>
<proteinExistence type="inferred from homology"/>
<dbReference type="GO" id="GO:0016020">
    <property type="term" value="C:membrane"/>
    <property type="evidence" value="ECO:0007669"/>
    <property type="project" value="InterPro"/>
</dbReference>
<keyword evidence="9" id="KW-1133">Transmembrane helix</keyword>
<evidence type="ECO:0000256" key="1">
    <source>
        <dbReference type="ARBA" id="ARBA00004240"/>
    </source>
</evidence>
<evidence type="ECO:0000256" key="7">
    <source>
        <dbReference type="RuleBase" id="RU361193"/>
    </source>
</evidence>
<feature type="active site" evidence="5">
    <location>
        <position position="299"/>
    </location>
</feature>
<dbReference type="InterPro" id="IPR001382">
    <property type="entry name" value="Glyco_hydro_47"/>
</dbReference>
<name>A0A085MEA8_9BILA</name>
<dbReference type="GO" id="GO:0004571">
    <property type="term" value="F:mannosyl-oligosaccharide 1,2-alpha-mannosidase activity"/>
    <property type="evidence" value="ECO:0007669"/>
    <property type="project" value="InterPro"/>
</dbReference>
<dbReference type="AlphaFoldDB" id="A0A085MEA8"/>
<dbReference type="SUPFAM" id="SSF48225">
    <property type="entry name" value="Seven-hairpin glycosidases"/>
    <property type="match status" value="1"/>
</dbReference>
<evidence type="ECO:0000313" key="11">
    <source>
        <dbReference type="Proteomes" id="UP000030764"/>
    </source>
</evidence>
<evidence type="ECO:0000256" key="6">
    <source>
        <dbReference type="PIRSR" id="PIRSR601382-2"/>
    </source>
</evidence>
<keyword evidence="9" id="KW-0472">Membrane</keyword>
<gene>
    <name evidence="10" type="ORF">M513_03606</name>
</gene>
<feature type="active site" evidence="5">
    <location>
        <position position="413"/>
    </location>
</feature>
<dbReference type="PANTHER" id="PTHR45679:SF6">
    <property type="entry name" value="ER DEGRADATION-ENHANCING ALPHA-MANNOSIDASE-LIKE PROTEIN 2"/>
    <property type="match status" value="1"/>
</dbReference>
<dbReference type="Gene3D" id="1.50.10.10">
    <property type="match status" value="1"/>
</dbReference>
<dbReference type="Proteomes" id="UP000030764">
    <property type="component" value="Unassembled WGS sequence"/>
</dbReference>
<dbReference type="GO" id="GO:0005975">
    <property type="term" value="P:carbohydrate metabolic process"/>
    <property type="evidence" value="ECO:0007669"/>
    <property type="project" value="InterPro"/>
</dbReference>
<feature type="binding site" evidence="6">
    <location>
        <position position="516"/>
    </location>
    <ligand>
        <name>Ca(2+)</name>
        <dbReference type="ChEBI" id="CHEBI:29108"/>
    </ligand>
</feature>
<dbReference type="EC" id="3.2.1.-" evidence="7"/>
<accession>A0A085MEA8</accession>
<feature type="region of interest" description="Disordered" evidence="8">
    <location>
        <begin position="729"/>
        <end position="757"/>
    </location>
</feature>
<evidence type="ECO:0000256" key="8">
    <source>
        <dbReference type="SAM" id="MobiDB-lite"/>
    </source>
</evidence>
<evidence type="ECO:0000256" key="2">
    <source>
        <dbReference type="ARBA" id="ARBA00007658"/>
    </source>
</evidence>
<dbReference type="PANTHER" id="PTHR45679">
    <property type="entry name" value="ER DEGRADATION-ENHANCING ALPHA-MANNOSIDASE-LIKE PROTEIN 2"/>
    <property type="match status" value="1"/>
</dbReference>
<keyword evidence="4" id="KW-0325">Glycoprotein</keyword>
<feature type="compositionally biased region" description="Polar residues" evidence="8">
    <location>
        <begin position="729"/>
        <end position="744"/>
    </location>
</feature>
<comment type="subcellular location">
    <subcellularLocation>
        <location evidence="1">Endoplasmic reticulum</location>
    </subcellularLocation>
</comment>
<dbReference type="PRINTS" id="PR00747">
    <property type="entry name" value="GLYHDRLASE47"/>
</dbReference>
<evidence type="ECO:0000256" key="4">
    <source>
        <dbReference type="ARBA" id="ARBA00023180"/>
    </source>
</evidence>
<comment type="cofactor">
    <cofactor evidence="6">
        <name>Ca(2+)</name>
        <dbReference type="ChEBI" id="CHEBI:29108"/>
    </cofactor>
</comment>
<evidence type="ECO:0000256" key="5">
    <source>
        <dbReference type="PIRSR" id="PIRSR601382-1"/>
    </source>
</evidence>
<protein>
    <recommendedName>
        <fullName evidence="7">alpha-1,2-Mannosidase</fullName>
        <ecNumber evidence="7">3.2.1.-</ecNumber>
    </recommendedName>
</protein>
<evidence type="ECO:0000256" key="3">
    <source>
        <dbReference type="ARBA" id="ARBA00022824"/>
    </source>
</evidence>